<proteinExistence type="predicted"/>
<evidence type="ECO:0000313" key="1">
    <source>
        <dbReference type="EMBL" id="OWR45839.1"/>
    </source>
</evidence>
<protein>
    <submittedName>
        <fullName evidence="1">Uncharacterized protein</fullName>
    </submittedName>
</protein>
<dbReference type="Proteomes" id="UP000007151">
    <property type="component" value="Unassembled WGS sequence"/>
</dbReference>
<dbReference type="KEGG" id="dpl:KGM_209919B"/>
<keyword evidence="2" id="KW-1185">Reference proteome</keyword>
<dbReference type="InParanoid" id="A0A212EWI5"/>
<name>A0A212EWI5_DANPL</name>
<organism evidence="1 2">
    <name type="scientific">Danaus plexippus plexippus</name>
    <dbReference type="NCBI Taxonomy" id="278856"/>
    <lineage>
        <taxon>Eukaryota</taxon>
        <taxon>Metazoa</taxon>
        <taxon>Ecdysozoa</taxon>
        <taxon>Arthropoda</taxon>
        <taxon>Hexapoda</taxon>
        <taxon>Insecta</taxon>
        <taxon>Pterygota</taxon>
        <taxon>Neoptera</taxon>
        <taxon>Endopterygota</taxon>
        <taxon>Lepidoptera</taxon>
        <taxon>Glossata</taxon>
        <taxon>Ditrysia</taxon>
        <taxon>Papilionoidea</taxon>
        <taxon>Nymphalidae</taxon>
        <taxon>Danainae</taxon>
        <taxon>Danaini</taxon>
        <taxon>Danaina</taxon>
        <taxon>Danaus</taxon>
        <taxon>Danaus</taxon>
    </lineage>
</organism>
<evidence type="ECO:0000313" key="2">
    <source>
        <dbReference type="Proteomes" id="UP000007151"/>
    </source>
</evidence>
<gene>
    <name evidence="1" type="ORF">KGM_209919B</name>
</gene>
<feature type="non-terminal residue" evidence="1">
    <location>
        <position position="1"/>
    </location>
</feature>
<dbReference type="EMBL" id="AGBW02011989">
    <property type="protein sequence ID" value="OWR45839.1"/>
    <property type="molecule type" value="Genomic_DNA"/>
</dbReference>
<sequence length="34" mass="4133">HDVVHNPDLLVLLRAVHCSTRHRWSLVFRRMRPD</sequence>
<reference evidence="1 2" key="1">
    <citation type="journal article" date="2011" name="Cell">
        <title>The monarch butterfly genome yields insights into long-distance migration.</title>
        <authorList>
            <person name="Zhan S."/>
            <person name="Merlin C."/>
            <person name="Boore J.L."/>
            <person name="Reppert S.M."/>
        </authorList>
    </citation>
    <scope>NUCLEOTIDE SEQUENCE [LARGE SCALE GENOMIC DNA]</scope>
    <source>
        <strain evidence="1">F-2</strain>
    </source>
</reference>
<dbReference type="AlphaFoldDB" id="A0A212EWI5"/>
<comment type="caution">
    <text evidence="1">The sequence shown here is derived from an EMBL/GenBank/DDBJ whole genome shotgun (WGS) entry which is preliminary data.</text>
</comment>
<accession>A0A212EWI5</accession>